<proteinExistence type="predicted"/>
<keyword evidence="5" id="KW-1185">Reference proteome</keyword>
<dbReference type="GO" id="GO:0004803">
    <property type="term" value="F:transposase activity"/>
    <property type="evidence" value="ECO:0007669"/>
    <property type="project" value="InterPro"/>
</dbReference>
<dbReference type="HOGENOM" id="CLU_021293_12_3_4"/>
<name>D7DJF7_METV0</name>
<keyword evidence="1" id="KW-0175">Coiled coil</keyword>
<dbReference type="STRING" id="666681.M301_1817"/>
<dbReference type="RefSeq" id="WP_013148504.1">
    <property type="nucleotide sequence ID" value="NC_014207.1"/>
</dbReference>
<dbReference type="PANTHER" id="PTHR33408">
    <property type="entry name" value="TRANSPOSASE"/>
    <property type="match status" value="1"/>
</dbReference>
<organism evidence="4 5">
    <name type="scientific">Methylotenera versatilis (strain 301)</name>
    <dbReference type="NCBI Taxonomy" id="666681"/>
    <lineage>
        <taxon>Bacteria</taxon>
        <taxon>Pseudomonadati</taxon>
        <taxon>Pseudomonadota</taxon>
        <taxon>Betaproteobacteria</taxon>
        <taxon>Nitrosomonadales</taxon>
        <taxon>Methylophilaceae</taxon>
        <taxon>Methylotenera</taxon>
    </lineage>
</organism>
<evidence type="ECO:0000259" key="3">
    <source>
        <dbReference type="Pfam" id="PF05598"/>
    </source>
</evidence>
<accession>D7DJF7</accession>
<dbReference type="GO" id="GO:0006313">
    <property type="term" value="P:DNA transposition"/>
    <property type="evidence" value="ECO:0007669"/>
    <property type="project" value="InterPro"/>
</dbReference>
<dbReference type="KEGG" id="meh:M301_1817"/>
<dbReference type="PANTHER" id="PTHR33408:SF2">
    <property type="entry name" value="TRANSPOSASE DDE DOMAIN-CONTAINING PROTEIN"/>
    <property type="match status" value="1"/>
</dbReference>
<evidence type="ECO:0000313" key="4">
    <source>
        <dbReference type="EMBL" id="ADI30192.1"/>
    </source>
</evidence>
<dbReference type="OrthoDB" id="111180at2"/>
<dbReference type="EMBL" id="CP002056">
    <property type="protein sequence ID" value="ADI30192.1"/>
    <property type="molecule type" value="Genomic_DNA"/>
</dbReference>
<dbReference type="InterPro" id="IPR002559">
    <property type="entry name" value="Transposase_11"/>
</dbReference>
<dbReference type="InterPro" id="IPR047629">
    <property type="entry name" value="IS1182_transpos"/>
</dbReference>
<sequence>MKRFIQSEDRTQGMLLPEQLDDYVTEDNPVRVVDVFVEQLDLSQLGFEGVDPSVTGRPAYHPSVLLKLYIYGYLNRIQSSRRLERETQRNLELIWLTGRLMPDFKTIANFRKDNGAAIRKVCSQFVLLCRQLNLFSEAMVAIDGSKFKAVNNRDRNYTANKIKRRRQQVETSIERYLSALETADRAQPDIVEAKTARLKDKIAMLKQQMMQLNAIEAQLQETPDKQISLTDPDARSMATSGRGSGMVGYNVQTAVDTKNHLIVAHEVTNVGHDRSQLANMAAQATQAMECNHLNVVADRGYFSGEQILECEQAGATPFVPKPMTSGAKAEGRFGKEDFIFIVKDNEYQCPAGQRLPFRMATMEHGLNLHRYWSSQCQHCAMKPQCTPSKERRITRWEHEGVIDAMHTRLELQPEMMRIRRQTVEHPFGTLKSWMGYTHFLTKTLPRVSTEMSLHILAYNMKRVIKLMGTLALMEAMVA</sequence>
<gene>
    <name evidence="4" type="ordered locus">M301_1817</name>
</gene>
<reference evidence="5" key="1">
    <citation type="submission" date="2010-05" db="EMBL/GenBank/DDBJ databases">
        <title>Complete sequence of Methylotenera sp. 301.</title>
        <authorList>
            <person name="Lucas S."/>
            <person name="Copeland A."/>
            <person name="Lapidus A."/>
            <person name="Cheng J.-F."/>
            <person name="Bruce D."/>
            <person name="Goodwin L."/>
            <person name="Pitluck S."/>
            <person name="Clum A."/>
            <person name="Land M."/>
            <person name="Hauser L."/>
            <person name="Kyrpides N."/>
            <person name="Ivanova N."/>
            <person name="Chistoservova L."/>
            <person name="Kalyuzhnaya M."/>
            <person name="Woyke T."/>
        </authorList>
    </citation>
    <scope>NUCLEOTIDE SEQUENCE [LARGE SCALE GENOMIC DNA]</scope>
    <source>
        <strain evidence="5">301</strain>
    </source>
</reference>
<dbReference type="GO" id="GO:0003677">
    <property type="term" value="F:DNA binding"/>
    <property type="evidence" value="ECO:0007669"/>
    <property type="project" value="InterPro"/>
</dbReference>
<protein>
    <submittedName>
        <fullName evidence="4">Transposase IS4 family protein</fullName>
    </submittedName>
</protein>
<dbReference type="NCBIfam" id="NF033551">
    <property type="entry name" value="transpos_IS1182"/>
    <property type="match status" value="1"/>
</dbReference>
<evidence type="ECO:0000259" key="2">
    <source>
        <dbReference type="Pfam" id="PF01609"/>
    </source>
</evidence>
<dbReference type="Pfam" id="PF01609">
    <property type="entry name" value="DDE_Tnp_1"/>
    <property type="match status" value="1"/>
</dbReference>
<dbReference type="eggNOG" id="COG3666">
    <property type="taxonomic scope" value="Bacteria"/>
</dbReference>
<feature type="domain" description="Transposase IS4-like" evidence="2">
    <location>
        <begin position="214"/>
        <end position="460"/>
    </location>
</feature>
<feature type="domain" description="Transposase InsH N-terminal" evidence="3">
    <location>
        <begin position="19"/>
        <end position="112"/>
    </location>
</feature>
<reference evidence="4 5" key="2">
    <citation type="journal article" date="2011" name="J. Bacteriol.">
        <title>Genomes of three methylotrophs from a single niche uncover genetic and metabolic divergence of Methylophilaceae.</title>
        <authorList>
            <person name="Lapidus A."/>
            <person name="Clum A."/>
            <person name="Labutti K."/>
            <person name="Kaluzhnaya M.G."/>
            <person name="Lim S."/>
            <person name="Beck D.A."/>
            <person name="Glavina Del Rio T."/>
            <person name="Nolan M."/>
            <person name="Mavromatis K."/>
            <person name="Huntemann M."/>
            <person name="Lucas S."/>
            <person name="Lidstrom M.E."/>
            <person name="Ivanova N."/>
            <person name="Chistoserdova L."/>
        </authorList>
    </citation>
    <scope>NUCLEOTIDE SEQUENCE [LARGE SCALE GENOMIC DNA]</scope>
    <source>
        <strain evidence="4 5">301</strain>
    </source>
</reference>
<dbReference type="InterPro" id="IPR008490">
    <property type="entry name" value="Transposase_InsH_N"/>
</dbReference>
<feature type="coiled-coil region" evidence="1">
    <location>
        <begin position="195"/>
        <end position="222"/>
    </location>
</feature>
<dbReference type="Proteomes" id="UP000000383">
    <property type="component" value="Chromosome"/>
</dbReference>
<dbReference type="AlphaFoldDB" id="D7DJF7"/>
<evidence type="ECO:0000256" key="1">
    <source>
        <dbReference type="SAM" id="Coils"/>
    </source>
</evidence>
<dbReference type="Pfam" id="PF05598">
    <property type="entry name" value="DUF772"/>
    <property type="match status" value="1"/>
</dbReference>
<evidence type="ECO:0000313" key="5">
    <source>
        <dbReference type="Proteomes" id="UP000000383"/>
    </source>
</evidence>